<reference evidence="1" key="1">
    <citation type="submission" date="2021-09" db="EMBL/GenBank/DDBJ databases">
        <title>Comparative genomics of Edwardsiella genus reveals species-based diversity.</title>
        <authorList>
            <person name="Tekedar H.C."/>
            <person name="Kumru S."/>
            <person name="Waldbieser G.C."/>
            <person name="Reichley S.R."/>
            <person name="Lawrence M.L."/>
            <person name="Griffin M.J."/>
        </authorList>
    </citation>
    <scope>NUCLEOTIDE SEQUENCE</scope>
    <source>
        <strain evidence="1">ATCC 15947</strain>
    </source>
</reference>
<protein>
    <submittedName>
        <fullName evidence="1">Formamidopyrimidine-DNA glycosylase</fullName>
    </submittedName>
</protein>
<proteinExistence type="predicted"/>
<organism evidence="1 2">
    <name type="scientific">Edwardsiella tarda ATCC 15947 = NBRC 105688</name>
    <dbReference type="NCBI Taxonomy" id="667121"/>
    <lineage>
        <taxon>Bacteria</taxon>
        <taxon>Pseudomonadati</taxon>
        <taxon>Pseudomonadota</taxon>
        <taxon>Gammaproteobacteria</taxon>
        <taxon>Enterobacterales</taxon>
        <taxon>Hafniaceae</taxon>
        <taxon>Edwardsiella</taxon>
    </lineage>
</organism>
<sequence length="81" mass="8937">MQGTAEVIPRSGASGERRGSRGADEVESAVHGLLALRYTACARCGRRIRVRLHSVLSRCHTWCPYCRENVPLCRVEPDGAE</sequence>
<gene>
    <name evidence="1" type="ORF">DCL27_03965</name>
</gene>
<keyword evidence="2" id="KW-1185">Reference proteome</keyword>
<name>A0AC61TJM5_EDWTA</name>
<accession>A0AC61TJM5</accession>
<dbReference type="EMBL" id="CP084506">
    <property type="protein sequence ID" value="UCQ00941.1"/>
    <property type="molecule type" value="Genomic_DNA"/>
</dbReference>
<evidence type="ECO:0000313" key="1">
    <source>
        <dbReference type="EMBL" id="UCQ00941.1"/>
    </source>
</evidence>
<dbReference type="Proteomes" id="UP000245918">
    <property type="component" value="Chromosome"/>
</dbReference>
<evidence type="ECO:0000313" key="2">
    <source>
        <dbReference type="Proteomes" id="UP000245918"/>
    </source>
</evidence>